<dbReference type="eggNOG" id="COG2442">
    <property type="taxonomic scope" value="Bacteria"/>
</dbReference>
<organism evidence="1 2">
    <name type="scientific">Oscillatoria acuminata PCC 6304</name>
    <dbReference type="NCBI Taxonomy" id="56110"/>
    <lineage>
        <taxon>Bacteria</taxon>
        <taxon>Bacillati</taxon>
        <taxon>Cyanobacteriota</taxon>
        <taxon>Cyanophyceae</taxon>
        <taxon>Oscillatoriophycideae</taxon>
        <taxon>Oscillatoriales</taxon>
        <taxon>Oscillatoriaceae</taxon>
        <taxon>Oscillatoria</taxon>
    </lineage>
</organism>
<dbReference type="InParanoid" id="K9THB8"/>
<accession>K9THB8</accession>
<reference evidence="1 2" key="1">
    <citation type="submission" date="2012-06" db="EMBL/GenBank/DDBJ databases">
        <title>Finished chromosome of genome of Oscillatoria acuminata PCC 6304.</title>
        <authorList>
            <consortium name="US DOE Joint Genome Institute"/>
            <person name="Gugger M."/>
            <person name="Coursin T."/>
            <person name="Rippka R."/>
            <person name="Tandeau De Marsac N."/>
            <person name="Huntemann M."/>
            <person name="Wei C.-L."/>
            <person name="Han J."/>
            <person name="Detter J.C."/>
            <person name="Han C."/>
            <person name="Tapia R."/>
            <person name="Davenport K."/>
            <person name="Daligault H."/>
            <person name="Erkkila T."/>
            <person name="Gu W."/>
            <person name="Munk A.C.C."/>
            <person name="Teshima H."/>
            <person name="Xu Y."/>
            <person name="Chain P."/>
            <person name="Chen A."/>
            <person name="Krypides N."/>
            <person name="Mavromatis K."/>
            <person name="Markowitz V."/>
            <person name="Szeto E."/>
            <person name="Ivanova N."/>
            <person name="Mikhailova N."/>
            <person name="Ovchinnikova G."/>
            <person name="Pagani I."/>
            <person name="Pati A."/>
            <person name="Goodwin L."/>
            <person name="Peters L."/>
            <person name="Pitluck S."/>
            <person name="Woyke T."/>
            <person name="Kerfeld C."/>
        </authorList>
    </citation>
    <scope>NUCLEOTIDE SEQUENCE [LARGE SCALE GENOMIC DNA]</scope>
    <source>
        <strain evidence="1 2">PCC 6304</strain>
    </source>
</reference>
<evidence type="ECO:0000313" key="1">
    <source>
        <dbReference type="EMBL" id="AFY81419.1"/>
    </source>
</evidence>
<dbReference type="HOGENOM" id="CLU_116670_1_0_3"/>
<dbReference type="KEGG" id="oac:Oscil6304_1738"/>
<keyword evidence="2" id="KW-1185">Reference proteome</keyword>
<dbReference type="AlphaFoldDB" id="K9THB8"/>
<dbReference type="InterPro" id="IPR002636">
    <property type="entry name" value="DUF29"/>
</dbReference>
<dbReference type="Pfam" id="PF01724">
    <property type="entry name" value="DUF29"/>
    <property type="match status" value="1"/>
</dbReference>
<dbReference type="Proteomes" id="UP000010367">
    <property type="component" value="Chromosome"/>
</dbReference>
<sequence length="167" mass="19812">MIGSTVSSNPRVELMSNLTNPTLQEIYESDEYLWLEETIKLLKQHQLEDLDLKNLIEELQDLGKRDFNQVKSLLRQIMVHLLLLKYWPEEYERNSRHWKSEVTAFRADLSDRLTTTLKNKLNQQLAEIYQTALRIVLQKTGLSKETIPEQCPYSFPQLLDENWYPDD</sequence>
<gene>
    <name evidence="1" type="ORF">Oscil6304_1738</name>
</gene>
<evidence type="ECO:0000313" key="2">
    <source>
        <dbReference type="Proteomes" id="UP000010367"/>
    </source>
</evidence>
<dbReference type="STRING" id="56110.Oscil6304_1738"/>
<protein>
    <recommendedName>
        <fullName evidence="3">DUF29 domain-containing protein</fullName>
    </recommendedName>
</protein>
<dbReference type="Gene3D" id="1.20.1220.20">
    <property type="entry name" value="Uncharcterised protein PF01724"/>
    <property type="match status" value="1"/>
</dbReference>
<name>K9THB8_9CYAN</name>
<dbReference type="EMBL" id="CP003607">
    <property type="protein sequence ID" value="AFY81419.1"/>
    <property type="molecule type" value="Genomic_DNA"/>
</dbReference>
<dbReference type="PANTHER" id="PTHR34235">
    <property type="entry name" value="SLR1203 PROTEIN-RELATED"/>
    <property type="match status" value="1"/>
</dbReference>
<proteinExistence type="predicted"/>
<evidence type="ECO:0008006" key="3">
    <source>
        <dbReference type="Google" id="ProtNLM"/>
    </source>
</evidence>
<dbReference type="PANTHER" id="PTHR34235:SF3">
    <property type="entry name" value="SLR1203 PROTEIN"/>
    <property type="match status" value="1"/>
</dbReference>
<dbReference type="PATRIC" id="fig|56110.3.peg.2086"/>